<feature type="domain" description="Aminoglycoside phosphotransferase" evidence="1">
    <location>
        <begin position="200"/>
        <end position="364"/>
    </location>
</feature>
<comment type="caution">
    <text evidence="2">The sequence shown here is derived from an EMBL/GenBank/DDBJ whole genome shotgun (WGS) entry which is preliminary data.</text>
</comment>
<reference evidence="2 3" key="1">
    <citation type="submission" date="2020-04" db="EMBL/GenBank/DDBJ databases">
        <title>Paeniglutamicibacter sp. ANT13_2, a novel actinomycete isolated from sediment in Antarctica.</title>
        <authorList>
            <person name="Sakdapetsiri C."/>
            <person name="Pinyakong O."/>
        </authorList>
    </citation>
    <scope>NUCLEOTIDE SEQUENCE [LARGE SCALE GENOMIC DNA]</scope>
    <source>
        <strain evidence="2 3">ANT13_2</strain>
    </source>
</reference>
<sequence length="443" mass="47798">MIDPSAPRFSAAVARSGQAQLSALSSAIPAMIAQLGGHPPTGTWDYEANRLRFGHRPGAGISAIYRMPAGTGFNELGLSTEKLPAAQPAATRVLPSAGMKSTSISSGLAGIDVQIPGDEQDPSGSVVRVSGWIHPHDPKLPALAMATDRTRVLEVWGHAELLTGLRMMAYRPLRRAVIEATFTTLGPLKIVRKIFLKVGHPTAIAALARRHRLMEASDIPSPALIEPSHRGIIALEAGSGVSLSESIRQHAGTDLDPQDFISCLDALPETVMELPRRPAWSDSLRRYQGAATLTLPHREREIELLVSKIEVHLQRSERGELVPTHGDFYDANILLRNGRITSLLDLDSLGPGYRVDDLGCLLGHLAILPSLGEKNRAATGTMERFGSVFETAVDPRSLWARAAAVALTLIAGSRNLGADIWEDVAEERLKTVRKLLWRADACA</sequence>
<evidence type="ECO:0000313" key="3">
    <source>
        <dbReference type="Proteomes" id="UP000746595"/>
    </source>
</evidence>
<protein>
    <submittedName>
        <fullName evidence="2">Phosphotransferase</fullName>
    </submittedName>
</protein>
<accession>A0ABX1G319</accession>
<dbReference type="RefSeq" id="WP_168151259.1">
    <property type="nucleotide sequence ID" value="NZ_JAAWVT010000002.1"/>
</dbReference>
<name>A0ABX1G319_9MICC</name>
<dbReference type="Gene3D" id="3.90.1200.10">
    <property type="match status" value="1"/>
</dbReference>
<gene>
    <name evidence="2" type="ORF">HED64_06430</name>
</gene>
<dbReference type="InterPro" id="IPR002575">
    <property type="entry name" value="Aminoglycoside_PTrfase"/>
</dbReference>
<dbReference type="Pfam" id="PF01636">
    <property type="entry name" value="APH"/>
    <property type="match status" value="1"/>
</dbReference>
<evidence type="ECO:0000313" key="2">
    <source>
        <dbReference type="EMBL" id="NKG20349.1"/>
    </source>
</evidence>
<dbReference type="Proteomes" id="UP000746595">
    <property type="component" value="Unassembled WGS sequence"/>
</dbReference>
<proteinExistence type="predicted"/>
<keyword evidence="3" id="KW-1185">Reference proteome</keyword>
<dbReference type="EMBL" id="JAAWVT010000002">
    <property type="protein sequence ID" value="NKG20349.1"/>
    <property type="molecule type" value="Genomic_DNA"/>
</dbReference>
<organism evidence="2 3">
    <name type="scientific">Paeniglutamicibacter terrestris</name>
    <dbReference type="NCBI Taxonomy" id="2723403"/>
    <lineage>
        <taxon>Bacteria</taxon>
        <taxon>Bacillati</taxon>
        <taxon>Actinomycetota</taxon>
        <taxon>Actinomycetes</taxon>
        <taxon>Micrococcales</taxon>
        <taxon>Micrococcaceae</taxon>
        <taxon>Paeniglutamicibacter</taxon>
    </lineage>
</organism>
<dbReference type="SUPFAM" id="SSF56112">
    <property type="entry name" value="Protein kinase-like (PK-like)"/>
    <property type="match status" value="1"/>
</dbReference>
<evidence type="ECO:0000259" key="1">
    <source>
        <dbReference type="Pfam" id="PF01636"/>
    </source>
</evidence>
<dbReference type="InterPro" id="IPR011009">
    <property type="entry name" value="Kinase-like_dom_sf"/>
</dbReference>